<evidence type="ECO:0000256" key="10">
    <source>
        <dbReference type="ARBA" id="ARBA00022967"/>
    </source>
</evidence>
<feature type="transmembrane region" description="Helical" evidence="14">
    <location>
        <begin position="409"/>
        <end position="429"/>
    </location>
</feature>
<evidence type="ECO:0000259" key="17">
    <source>
        <dbReference type="Pfam" id="PF12409"/>
    </source>
</evidence>
<feature type="transmembrane region" description="Helical" evidence="14">
    <location>
        <begin position="923"/>
        <end position="945"/>
    </location>
</feature>
<dbReference type="SFLD" id="SFLDF00027">
    <property type="entry name" value="p-type_atpase"/>
    <property type="match status" value="1"/>
</dbReference>
<dbReference type="PANTHER" id="PTHR45630:SF8">
    <property type="entry name" value="CATION-TRANSPORTING ATPASE"/>
    <property type="match status" value="1"/>
</dbReference>
<evidence type="ECO:0000313" key="18">
    <source>
        <dbReference type="EMBL" id="KAL3862183.1"/>
    </source>
</evidence>
<dbReference type="NCBIfam" id="TIGR01657">
    <property type="entry name" value="P-ATPase-V"/>
    <property type="match status" value="1"/>
</dbReference>
<dbReference type="Gene3D" id="3.40.1110.10">
    <property type="entry name" value="Calcium-transporting ATPase, cytoplasmic domain N"/>
    <property type="match status" value="1"/>
</dbReference>
<feature type="transmembrane region" description="Helical" evidence="14">
    <location>
        <begin position="1066"/>
        <end position="1088"/>
    </location>
</feature>
<feature type="domain" description="P-type ATPase A" evidence="16">
    <location>
        <begin position="279"/>
        <end position="395"/>
    </location>
</feature>
<dbReference type="FunFam" id="3.40.1110.10:FF:000026">
    <property type="entry name" value="Cation-transporting ATPase"/>
    <property type="match status" value="1"/>
</dbReference>
<accession>A0ABD3VNQ9</accession>
<gene>
    <name evidence="18" type="ORF">ACJMK2_008170</name>
</gene>
<evidence type="ECO:0000256" key="11">
    <source>
        <dbReference type="ARBA" id="ARBA00022989"/>
    </source>
</evidence>
<evidence type="ECO:0000256" key="1">
    <source>
        <dbReference type="ARBA" id="ARBA00004107"/>
    </source>
</evidence>
<dbReference type="CDD" id="cd07542">
    <property type="entry name" value="P-type_ATPase_cation"/>
    <property type="match status" value="1"/>
</dbReference>
<dbReference type="InterPro" id="IPR023298">
    <property type="entry name" value="ATPase_P-typ_TM_dom_sf"/>
</dbReference>
<dbReference type="PANTHER" id="PTHR45630">
    <property type="entry name" value="CATION-TRANSPORTING ATPASE-RELATED"/>
    <property type="match status" value="1"/>
</dbReference>
<dbReference type="SFLD" id="SFLDG00002">
    <property type="entry name" value="C1.7:_P-type_atpase_like"/>
    <property type="match status" value="1"/>
</dbReference>
<keyword evidence="11 14" id="KW-1133">Transmembrane helix</keyword>
<evidence type="ECO:0000256" key="3">
    <source>
        <dbReference type="ARBA" id="ARBA00022553"/>
    </source>
</evidence>
<dbReference type="GO" id="GO:0019829">
    <property type="term" value="F:ATPase-coupled monoatomic cation transmembrane transporter activity"/>
    <property type="evidence" value="ECO:0007669"/>
    <property type="project" value="UniProtKB-UniRule"/>
</dbReference>
<evidence type="ECO:0000256" key="7">
    <source>
        <dbReference type="ARBA" id="ARBA00022753"/>
    </source>
</evidence>
<dbReference type="Proteomes" id="UP001634394">
    <property type="component" value="Unassembled WGS sequence"/>
</dbReference>
<feature type="region of interest" description="Disordered" evidence="15">
    <location>
        <begin position="1288"/>
        <end position="1315"/>
    </location>
</feature>
<evidence type="ECO:0000256" key="15">
    <source>
        <dbReference type="SAM" id="MobiDB-lite"/>
    </source>
</evidence>
<dbReference type="Pfam" id="PF13246">
    <property type="entry name" value="Cation_ATPase"/>
    <property type="match status" value="1"/>
</dbReference>
<evidence type="ECO:0000313" key="19">
    <source>
        <dbReference type="Proteomes" id="UP001634394"/>
    </source>
</evidence>
<feature type="domain" description="P5B-type ATPase N-terminal" evidence="17">
    <location>
        <begin position="28"/>
        <end position="156"/>
    </location>
</feature>
<dbReference type="Pfam" id="PF12409">
    <property type="entry name" value="P5-ATPase"/>
    <property type="match status" value="1"/>
</dbReference>
<feature type="region of interest" description="Disordered" evidence="15">
    <location>
        <begin position="1205"/>
        <end position="1228"/>
    </location>
</feature>
<dbReference type="SUPFAM" id="SSF81653">
    <property type="entry name" value="Calcium ATPase, transduction domain A"/>
    <property type="match status" value="1"/>
</dbReference>
<dbReference type="FunFam" id="1.20.1110.10:FF:000023">
    <property type="entry name" value="Cation-transporting ATPase"/>
    <property type="match status" value="1"/>
</dbReference>
<dbReference type="InterPro" id="IPR018303">
    <property type="entry name" value="ATPase_P-typ_P_site"/>
</dbReference>
<dbReference type="GO" id="GO:0046872">
    <property type="term" value="F:metal ion binding"/>
    <property type="evidence" value="ECO:0007669"/>
    <property type="project" value="UniProtKB-UniRule"/>
</dbReference>
<feature type="transmembrane region" description="Helical" evidence="14">
    <location>
        <begin position="449"/>
        <end position="468"/>
    </location>
</feature>
<keyword evidence="12 14" id="KW-0472">Membrane</keyword>
<feature type="transmembrane region" description="Helical" evidence="14">
    <location>
        <begin position="1033"/>
        <end position="1054"/>
    </location>
</feature>
<dbReference type="SUPFAM" id="SSF81660">
    <property type="entry name" value="Metal cation-transporting ATPase, ATP-binding domain N"/>
    <property type="match status" value="1"/>
</dbReference>
<reference evidence="18 19" key="1">
    <citation type="submission" date="2024-11" db="EMBL/GenBank/DDBJ databases">
        <title>Chromosome-level genome assembly of the freshwater bivalve Anodonta woodiana.</title>
        <authorList>
            <person name="Chen X."/>
        </authorList>
    </citation>
    <scope>NUCLEOTIDE SEQUENCE [LARGE SCALE GENOMIC DNA]</scope>
    <source>
        <strain evidence="18">MN2024</strain>
        <tissue evidence="18">Gills</tissue>
    </source>
</reference>
<dbReference type="GO" id="GO:0031902">
    <property type="term" value="C:late endosome membrane"/>
    <property type="evidence" value="ECO:0007669"/>
    <property type="project" value="UniProtKB-SubCell"/>
</dbReference>
<dbReference type="EC" id="7.2.2.-" evidence="14"/>
<dbReference type="InterPro" id="IPR023299">
    <property type="entry name" value="ATPase_P-typ_cyto_dom_N"/>
</dbReference>
<feature type="transmembrane region" description="Helical" evidence="14">
    <location>
        <begin position="235"/>
        <end position="255"/>
    </location>
</feature>
<dbReference type="InterPro" id="IPR047819">
    <property type="entry name" value="P5A-ATPase_N"/>
</dbReference>
<dbReference type="SUPFAM" id="SSF56784">
    <property type="entry name" value="HAD-like"/>
    <property type="match status" value="1"/>
</dbReference>
<comment type="subcellular location">
    <subcellularLocation>
        <location evidence="1">Late endosome membrane</location>
        <topology evidence="1">Multi-pass membrane protein</topology>
    </subcellularLocation>
    <subcellularLocation>
        <location evidence="14">Membrane</location>
        <topology evidence="14">Multi-pass membrane protein</topology>
    </subcellularLocation>
</comment>
<dbReference type="PRINTS" id="PR00119">
    <property type="entry name" value="CATATPASE"/>
</dbReference>
<evidence type="ECO:0000256" key="5">
    <source>
        <dbReference type="ARBA" id="ARBA00022723"/>
    </source>
</evidence>
<dbReference type="InterPro" id="IPR006544">
    <property type="entry name" value="P-type_TPase_V"/>
</dbReference>
<comment type="similarity">
    <text evidence="2 14">Belongs to the cation transport ATPase (P-type) (TC 3.A.3) family. Type V subfamily.</text>
</comment>
<evidence type="ECO:0000256" key="2">
    <source>
        <dbReference type="ARBA" id="ARBA00006000"/>
    </source>
</evidence>
<feature type="compositionally biased region" description="Polar residues" evidence="15">
    <location>
        <begin position="1217"/>
        <end position="1228"/>
    </location>
</feature>
<keyword evidence="3" id="KW-0597">Phosphoprotein</keyword>
<dbReference type="SUPFAM" id="SSF81665">
    <property type="entry name" value="Calcium ATPase, transmembrane domain M"/>
    <property type="match status" value="1"/>
</dbReference>
<keyword evidence="19" id="KW-1185">Reference proteome</keyword>
<dbReference type="InterPro" id="IPR047821">
    <property type="entry name" value="P5B-type_ATPase"/>
</dbReference>
<evidence type="ECO:0000256" key="9">
    <source>
        <dbReference type="ARBA" id="ARBA00022842"/>
    </source>
</evidence>
<dbReference type="GO" id="GO:0005524">
    <property type="term" value="F:ATP binding"/>
    <property type="evidence" value="ECO:0007669"/>
    <property type="project" value="UniProtKB-UniRule"/>
</dbReference>
<feature type="transmembrane region" description="Helical" evidence="14">
    <location>
        <begin position="1103"/>
        <end position="1128"/>
    </location>
</feature>
<dbReference type="InterPro" id="IPR008250">
    <property type="entry name" value="ATPase_P-typ_transduc_dom_A_sf"/>
</dbReference>
<keyword evidence="8 14" id="KW-0067">ATP-binding</keyword>
<evidence type="ECO:0000256" key="13">
    <source>
        <dbReference type="ARBA" id="ARBA00049360"/>
    </source>
</evidence>
<dbReference type="Pfam" id="PF00122">
    <property type="entry name" value="E1-E2_ATPase"/>
    <property type="match status" value="1"/>
</dbReference>
<name>A0ABD3VNQ9_SINWO</name>
<comment type="catalytic activity">
    <reaction evidence="13 14">
        <text>ATP + H2O = ADP + phosphate + H(+)</text>
        <dbReference type="Rhea" id="RHEA:13065"/>
        <dbReference type="ChEBI" id="CHEBI:15377"/>
        <dbReference type="ChEBI" id="CHEBI:15378"/>
        <dbReference type="ChEBI" id="CHEBI:30616"/>
        <dbReference type="ChEBI" id="CHEBI:43474"/>
        <dbReference type="ChEBI" id="CHEBI:456216"/>
    </reaction>
</comment>
<organism evidence="18 19">
    <name type="scientific">Sinanodonta woodiana</name>
    <name type="common">Chinese pond mussel</name>
    <name type="synonym">Anodonta woodiana</name>
    <dbReference type="NCBI Taxonomy" id="1069815"/>
    <lineage>
        <taxon>Eukaryota</taxon>
        <taxon>Metazoa</taxon>
        <taxon>Spiralia</taxon>
        <taxon>Lophotrochozoa</taxon>
        <taxon>Mollusca</taxon>
        <taxon>Bivalvia</taxon>
        <taxon>Autobranchia</taxon>
        <taxon>Heteroconchia</taxon>
        <taxon>Palaeoheterodonta</taxon>
        <taxon>Unionida</taxon>
        <taxon>Unionoidea</taxon>
        <taxon>Unionidae</taxon>
        <taxon>Unioninae</taxon>
        <taxon>Sinanodonta</taxon>
    </lineage>
</organism>
<dbReference type="NCBIfam" id="TIGR01494">
    <property type="entry name" value="ATPase_P-type"/>
    <property type="match status" value="2"/>
</dbReference>
<dbReference type="FunFam" id="3.40.50.1000:FF:000045">
    <property type="entry name" value="Cation-transporting ATPase"/>
    <property type="match status" value="1"/>
</dbReference>
<dbReference type="InterPro" id="IPR001757">
    <property type="entry name" value="P_typ_ATPase"/>
</dbReference>
<dbReference type="PROSITE" id="PS00154">
    <property type="entry name" value="ATPASE_E1_E2"/>
    <property type="match status" value="1"/>
</dbReference>
<evidence type="ECO:0000256" key="12">
    <source>
        <dbReference type="ARBA" id="ARBA00023136"/>
    </source>
</evidence>
<dbReference type="InterPro" id="IPR036412">
    <property type="entry name" value="HAD-like_sf"/>
</dbReference>
<dbReference type="Gene3D" id="3.40.50.1000">
    <property type="entry name" value="HAD superfamily/HAD-like"/>
    <property type="match status" value="1"/>
</dbReference>
<dbReference type="InterPro" id="IPR023214">
    <property type="entry name" value="HAD_sf"/>
</dbReference>
<dbReference type="Gene3D" id="2.70.150.10">
    <property type="entry name" value="Calcium-transporting ATPase, cytoplasmic transduction domain A"/>
    <property type="match status" value="1"/>
</dbReference>
<keyword evidence="6 14" id="KW-0547">Nucleotide-binding</keyword>
<keyword evidence="10 14" id="KW-1278">Translocase</keyword>
<evidence type="ECO:0000256" key="4">
    <source>
        <dbReference type="ARBA" id="ARBA00022692"/>
    </source>
</evidence>
<comment type="caution">
    <text evidence="18">The sequence shown here is derived from an EMBL/GenBank/DDBJ whole genome shotgun (WGS) entry which is preliminary data.</text>
</comment>
<protein>
    <recommendedName>
        <fullName evidence="14">Cation-transporting ATPase</fullName>
        <ecNumber evidence="14">7.2.2.-</ecNumber>
    </recommendedName>
</protein>
<feature type="transmembrane region" description="Helical" evidence="14">
    <location>
        <begin position="42"/>
        <end position="65"/>
    </location>
</feature>
<dbReference type="InterPro" id="IPR059000">
    <property type="entry name" value="ATPase_P-type_domA"/>
</dbReference>
<evidence type="ECO:0000256" key="8">
    <source>
        <dbReference type="ARBA" id="ARBA00022840"/>
    </source>
</evidence>
<dbReference type="InterPro" id="IPR044492">
    <property type="entry name" value="P_typ_ATPase_HD_dom"/>
</dbReference>
<keyword evidence="4 14" id="KW-0812">Transmembrane</keyword>
<dbReference type="SFLD" id="SFLDS00003">
    <property type="entry name" value="Haloacid_Dehalogenase"/>
    <property type="match status" value="1"/>
</dbReference>
<evidence type="ECO:0000259" key="16">
    <source>
        <dbReference type="Pfam" id="PF00122"/>
    </source>
</evidence>
<feature type="compositionally biased region" description="Low complexity" evidence="15">
    <location>
        <begin position="1205"/>
        <end position="1214"/>
    </location>
</feature>
<proteinExistence type="inferred from homology"/>
<keyword evidence="9 14" id="KW-0460">Magnesium</keyword>
<evidence type="ECO:0000256" key="6">
    <source>
        <dbReference type="ARBA" id="ARBA00022741"/>
    </source>
</evidence>
<dbReference type="EMBL" id="JBJQND010000011">
    <property type="protein sequence ID" value="KAL3862183.1"/>
    <property type="molecule type" value="Genomic_DNA"/>
</dbReference>
<sequence>MSDGKRKMKWSTGPPPMDPQKLYINPGQEDQMEIQGYRQSLLWSRLMMVCTLLTIGILQLVFYWFPNLKIRATHQKSSLARADSVLLRDQYQQWFVAAIHTCTKDGTRVKIVVDSAPTCSFLSNKRKKRSNPLIATPQTDENLIRYFMVKRVKYILDQRTHEFVKLRGLEDVGCSFFHAASGLNVSERGKQRVLYGVNCIDVHVSPIFVLLYKEILTPFYVFQVFSITVWITDEYFYYASCILLISTISIFITIYQTRKNQRALRNTIQTSTIISVCRGNEEFEDVSSEDLVPGDVIEIPHTGCILQCDAVLISGNCIVNESMLTGESVPITKTPLPNSRNANSDTMFNIKEHARHVLFCGTHVIQTRYYGSKKVKAVVIRTGFYTAKGELVRSILYPKPVDFKFNRDTYFFVGVLGLIAGVGLVYTLVLMVGRGSRVFNIIKRSLDLITIAVPPALPAALSVGIVFAQRRLRRSNIYCISPRSINICGSINAVCFDKTGTLTEDGLNMQGVVPVQNERFEEEVTNMVLLKKGPVMEALATCHSLTIIDGKLSGDPLDLIMFQFLDWTLDEGRVEESSRFDMICPTVVRPKTAFQTMHAEELSTMHEVGEEIGIVRQFTFSSSLQRMSVITRRIGADNFSVYAKGSPEMITSLCKPDTVPDNFHQVLSSYTQHGYRVLGLAYKQLPANLKYVKVQRMQREQVENDLIFLGLLVMENKLKPETTPIIHQLKEANIRTIMVTGDNMLTALSVARECTMVEAADTVIHVQAYFPSDSPTPKLEFIYDEDFERQVEEVFMDTETTVIQIDDKKKFHFAVTGKCWAVLRQHFPDVLSKIAVRGTIFARMSPDQKAQLVETLQELGYYVGMCGDGANDCGALKTAHTGISLSEAEASVASPFTSKNANIECVPTVIREGRAALVTSFGIFKYMACYSLTQFVSVLICYSFGANLTDLEFLYIDLFLLTSLSVTFGRTEAYPNLAKDPPPLSLTSPAPILSLILQMGIQIAAQVFCFLNIKQQPWFVPHEPNEDEIYVSYENTAVFSISAFQYIILAIAFSKGAPYRRWIFSNYIFLLNIAVCLAVTLLITIYPFEFIITFLELKPAPNLWYRLLFVGIAVINGVFSILLETFLLDHIVIRNIFKTWHQQCCPASRYEYNTIEAEMARTPSWPPLSPSSNAIANGTAFPDSSSPGEDAKDTDRILRDFSDSSSITSSLSRGCSRKTSQSYENEPNLSNSFVGSSVFLSNQIFPDENTTNENKSCEVVIELNKCHYDNELSDISETSRQNSLHEIFNDGAGDSVADSTSRHKGGSSVAGEMDTASINSASSLLGIDEKGDS</sequence>
<feature type="transmembrane region" description="Helical" evidence="14">
    <location>
        <begin position="990"/>
        <end position="1013"/>
    </location>
</feature>
<evidence type="ECO:0000256" key="14">
    <source>
        <dbReference type="RuleBase" id="RU362082"/>
    </source>
</evidence>
<keyword evidence="5 14" id="KW-0479">Metal-binding</keyword>
<keyword evidence="7" id="KW-0967">Endosome</keyword>